<keyword evidence="3" id="KW-1185">Reference proteome</keyword>
<dbReference type="Proteomes" id="UP000245207">
    <property type="component" value="Unassembled WGS sequence"/>
</dbReference>
<accession>A0A2U1PY63</accession>
<evidence type="ECO:0000313" key="3">
    <source>
        <dbReference type="Proteomes" id="UP000245207"/>
    </source>
</evidence>
<feature type="region of interest" description="Disordered" evidence="1">
    <location>
        <begin position="82"/>
        <end position="137"/>
    </location>
</feature>
<feature type="compositionally biased region" description="Gly residues" evidence="1">
    <location>
        <begin position="84"/>
        <end position="102"/>
    </location>
</feature>
<evidence type="ECO:0000256" key="1">
    <source>
        <dbReference type="SAM" id="MobiDB-lite"/>
    </source>
</evidence>
<gene>
    <name evidence="2" type="ORF">CTI12_AA098650</name>
</gene>
<evidence type="ECO:0008006" key="4">
    <source>
        <dbReference type="Google" id="ProtNLM"/>
    </source>
</evidence>
<name>A0A2U1PY63_ARTAN</name>
<feature type="compositionally biased region" description="Gly residues" evidence="1">
    <location>
        <begin position="115"/>
        <end position="132"/>
    </location>
</feature>
<protein>
    <recommendedName>
        <fullName evidence="4">Zinc finger PMZ-type domain-containing protein</fullName>
    </recommendedName>
</protein>
<reference evidence="2 3" key="1">
    <citation type="journal article" date="2018" name="Mol. Plant">
        <title>The genome of Artemisia annua provides insight into the evolution of Asteraceae family and artemisinin biosynthesis.</title>
        <authorList>
            <person name="Shen Q."/>
            <person name="Zhang L."/>
            <person name="Liao Z."/>
            <person name="Wang S."/>
            <person name="Yan T."/>
            <person name="Shi P."/>
            <person name="Liu M."/>
            <person name="Fu X."/>
            <person name="Pan Q."/>
            <person name="Wang Y."/>
            <person name="Lv Z."/>
            <person name="Lu X."/>
            <person name="Zhang F."/>
            <person name="Jiang W."/>
            <person name="Ma Y."/>
            <person name="Chen M."/>
            <person name="Hao X."/>
            <person name="Li L."/>
            <person name="Tang Y."/>
            <person name="Lv G."/>
            <person name="Zhou Y."/>
            <person name="Sun X."/>
            <person name="Brodelius P.E."/>
            <person name="Rose J.K.C."/>
            <person name="Tang K."/>
        </authorList>
    </citation>
    <scope>NUCLEOTIDE SEQUENCE [LARGE SCALE GENOMIC DNA]</scope>
    <source>
        <strain evidence="3">cv. Huhao1</strain>
        <tissue evidence="2">Leaf</tissue>
    </source>
</reference>
<evidence type="ECO:0000313" key="2">
    <source>
        <dbReference type="EMBL" id="PWA90675.1"/>
    </source>
</evidence>
<organism evidence="2 3">
    <name type="scientific">Artemisia annua</name>
    <name type="common">Sweet wormwood</name>
    <dbReference type="NCBI Taxonomy" id="35608"/>
    <lineage>
        <taxon>Eukaryota</taxon>
        <taxon>Viridiplantae</taxon>
        <taxon>Streptophyta</taxon>
        <taxon>Embryophyta</taxon>
        <taxon>Tracheophyta</taxon>
        <taxon>Spermatophyta</taxon>
        <taxon>Magnoliopsida</taxon>
        <taxon>eudicotyledons</taxon>
        <taxon>Gunneridae</taxon>
        <taxon>Pentapetalae</taxon>
        <taxon>asterids</taxon>
        <taxon>campanulids</taxon>
        <taxon>Asterales</taxon>
        <taxon>Asteraceae</taxon>
        <taxon>Asteroideae</taxon>
        <taxon>Anthemideae</taxon>
        <taxon>Artemisiinae</taxon>
        <taxon>Artemisia</taxon>
    </lineage>
</organism>
<proteinExistence type="predicted"/>
<dbReference type="AlphaFoldDB" id="A0A2U1PY63"/>
<dbReference type="EMBL" id="PKPP01000610">
    <property type="protein sequence ID" value="PWA90675.1"/>
    <property type="molecule type" value="Genomic_DNA"/>
</dbReference>
<dbReference type="OrthoDB" id="687700at2759"/>
<sequence length="152" mass="16309">MNKGTTIVIPSGFQELEVRRGNESYGVNIHMKLCMCRMWQLSGVPCVYSVASYMHMNSEPDEGVDHWYNQKKWFEAYQFSIKPVGGGRRSSGGRVGPSGGRGEPSSGRGESSHMGVGGGKSSHGTAGRGAGRGGRKCGANMLVDEEECADCE</sequence>
<comment type="caution">
    <text evidence="2">The sequence shown here is derived from an EMBL/GenBank/DDBJ whole genome shotgun (WGS) entry which is preliminary data.</text>
</comment>